<dbReference type="InterPro" id="IPR036870">
    <property type="entry name" value="Ribosomal_bS18_sf"/>
</dbReference>
<dbReference type="Gene3D" id="4.10.640.10">
    <property type="entry name" value="Ribosomal protein S18"/>
    <property type="match status" value="1"/>
</dbReference>
<dbReference type="GO" id="GO:0003735">
    <property type="term" value="F:structural constituent of ribosome"/>
    <property type="evidence" value="ECO:0007669"/>
    <property type="project" value="InterPro"/>
</dbReference>
<dbReference type="OrthoDB" id="10066799at2759"/>
<evidence type="ECO:0000256" key="1">
    <source>
        <dbReference type="ARBA" id="ARBA00005589"/>
    </source>
</evidence>
<evidence type="ECO:0000313" key="5">
    <source>
        <dbReference type="Proteomes" id="UP000276776"/>
    </source>
</evidence>
<reference evidence="6" key="1">
    <citation type="submission" date="2017-02" db="UniProtKB">
        <authorList>
            <consortium name="WormBaseParasite"/>
        </authorList>
    </citation>
    <scope>IDENTIFICATION</scope>
</reference>
<dbReference type="GO" id="GO:0070181">
    <property type="term" value="F:small ribosomal subunit rRNA binding"/>
    <property type="evidence" value="ECO:0007669"/>
    <property type="project" value="TreeGrafter"/>
</dbReference>
<dbReference type="GO" id="GO:0032543">
    <property type="term" value="P:mitochondrial translation"/>
    <property type="evidence" value="ECO:0007669"/>
    <property type="project" value="TreeGrafter"/>
</dbReference>
<comment type="similarity">
    <text evidence="1">Belongs to the bacterial ribosomal protein bS18 family.</text>
</comment>
<dbReference type="EMBL" id="UYYF01004535">
    <property type="protein sequence ID" value="VDN05165.1"/>
    <property type="molecule type" value="Genomic_DNA"/>
</dbReference>
<dbReference type="WBParaSite" id="TCLT_0000769401-mRNA-1">
    <property type="protein sequence ID" value="TCLT_0000769401-mRNA-1"/>
    <property type="gene ID" value="TCLT_0000769401"/>
</dbReference>
<organism evidence="6">
    <name type="scientific">Thelazia callipaeda</name>
    <name type="common">Oriental eyeworm</name>
    <name type="synonym">Parasitic nematode</name>
    <dbReference type="NCBI Taxonomy" id="103827"/>
    <lineage>
        <taxon>Eukaryota</taxon>
        <taxon>Metazoa</taxon>
        <taxon>Ecdysozoa</taxon>
        <taxon>Nematoda</taxon>
        <taxon>Chromadorea</taxon>
        <taxon>Rhabditida</taxon>
        <taxon>Spirurina</taxon>
        <taxon>Spiruromorpha</taxon>
        <taxon>Thelazioidea</taxon>
        <taxon>Thelaziidae</taxon>
        <taxon>Thelazia</taxon>
    </lineage>
</organism>
<dbReference type="OMA" id="HPQFMRD"/>
<evidence type="ECO:0000313" key="4">
    <source>
        <dbReference type="EMBL" id="VDN05165.1"/>
    </source>
</evidence>
<reference evidence="4 5" key="2">
    <citation type="submission" date="2018-11" db="EMBL/GenBank/DDBJ databases">
        <authorList>
            <consortium name="Pathogen Informatics"/>
        </authorList>
    </citation>
    <scope>NUCLEOTIDE SEQUENCE [LARGE SCALE GENOMIC DNA]</scope>
</reference>
<dbReference type="Pfam" id="PF01084">
    <property type="entry name" value="Ribosomal_S18"/>
    <property type="match status" value="1"/>
</dbReference>
<dbReference type="GO" id="GO:0005763">
    <property type="term" value="C:mitochondrial small ribosomal subunit"/>
    <property type="evidence" value="ECO:0007669"/>
    <property type="project" value="TreeGrafter"/>
</dbReference>
<gene>
    <name evidence="4" type="ORF">TCLT_LOCUS7683</name>
</gene>
<dbReference type="STRING" id="103827.A0A0N5D415"/>
<evidence type="ECO:0000256" key="2">
    <source>
        <dbReference type="ARBA" id="ARBA00022980"/>
    </source>
</evidence>
<dbReference type="PANTHER" id="PTHR13479">
    <property type="entry name" value="30S RIBOSOMAL PROTEIN S18"/>
    <property type="match status" value="1"/>
</dbReference>
<proteinExistence type="inferred from homology"/>
<protein>
    <submittedName>
        <fullName evidence="6">28S ribosomal protein S18c, mitochondrial</fullName>
    </submittedName>
</protein>
<evidence type="ECO:0000313" key="6">
    <source>
        <dbReference type="WBParaSite" id="TCLT_0000769401-mRNA-1"/>
    </source>
</evidence>
<accession>A0A0N5D415</accession>
<dbReference type="AlphaFoldDB" id="A0A0N5D415"/>
<name>A0A0N5D415_THECL</name>
<dbReference type="InterPro" id="IPR001648">
    <property type="entry name" value="Ribosomal_bS18"/>
</dbReference>
<dbReference type="Proteomes" id="UP000276776">
    <property type="component" value="Unassembled WGS sequence"/>
</dbReference>
<evidence type="ECO:0000256" key="3">
    <source>
        <dbReference type="ARBA" id="ARBA00023274"/>
    </source>
</evidence>
<keyword evidence="5" id="KW-1185">Reference proteome</keyword>
<keyword evidence="2" id="KW-0689">Ribosomal protein</keyword>
<dbReference type="PANTHER" id="PTHR13479:SF40">
    <property type="entry name" value="SMALL RIBOSOMAL SUBUNIT PROTEIN BS18M"/>
    <property type="match status" value="1"/>
</dbReference>
<dbReference type="SUPFAM" id="SSF46911">
    <property type="entry name" value="Ribosomal protein S18"/>
    <property type="match status" value="1"/>
</dbReference>
<sequence length="136" mass="15802">MLSLRTYVRPLMLTFYASSSSISWKASNYAVDDEGVIRLEKDPYCRPAQLCFLCSRKIELDYKNARLLQQFVSTFSGRVYDQHITGLCDGQQRRLLEIIALSRRTGYMPVFVKDPKYLNDPKLFDPLKPVRPHSYA</sequence>
<keyword evidence="3" id="KW-0687">Ribonucleoprotein</keyword>